<accession>A0A7G2CC47</accession>
<feature type="compositionally biased region" description="Basic and acidic residues" evidence="1">
    <location>
        <begin position="804"/>
        <end position="813"/>
    </location>
</feature>
<feature type="domain" description="ATPase dynein-related AAA" evidence="2">
    <location>
        <begin position="3"/>
        <end position="81"/>
    </location>
</feature>
<dbReference type="AlphaFoldDB" id="A0A7G2CC47"/>
<dbReference type="InterPro" id="IPR039891">
    <property type="entry name" value="VWA8"/>
</dbReference>
<dbReference type="Pfam" id="PF07728">
    <property type="entry name" value="AAA_5"/>
    <property type="match status" value="1"/>
</dbReference>
<dbReference type="InterPro" id="IPR011704">
    <property type="entry name" value="ATPase_dyneun-rel_AAA"/>
</dbReference>
<feature type="region of interest" description="Disordered" evidence="1">
    <location>
        <begin position="800"/>
        <end position="825"/>
    </location>
</feature>
<evidence type="ECO:0000256" key="1">
    <source>
        <dbReference type="SAM" id="MobiDB-lite"/>
    </source>
</evidence>
<organism evidence="3 4">
    <name type="scientific">Angomonas deanei</name>
    <dbReference type="NCBI Taxonomy" id="59799"/>
    <lineage>
        <taxon>Eukaryota</taxon>
        <taxon>Discoba</taxon>
        <taxon>Euglenozoa</taxon>
        <taxon>Kinetoplastea</taxon>
        <taxon>Metakinetoplastina</taxon>
        <taxon>Trypanosomatida</taxon>
        <taxon>Trypanosomatidae</taxon>
        <taxon>Strigomonadinae</taxon>
        <taxon>Angomonas</taxon>
    </lineage>
</organism>
<evidence type="ECO:0000313" key="3">
    <source>
        <dbReference type="EMBL" id="CAD2217089.1"/>
    </source>
</evidence>
<evidence type="ECO:0000259" key="2">
    <source>
        <dbReference type="Pfam" id="PF07728"/>
    </source>
</evidence>
<reference evidence="3 4" key="1">
    <citation type="submission" date="2020-08" db="EMBL/GenBank/DDBJ databases">
        <authorList>
            <person name="Newling K."/>
            <person name="Davey J."/>
            <person name="Forrester S."/>
        </authorList>
    </citation>
    <scope>NUCLEOTIDE SEQUENCE [LARGE SCALE GENOMIC DNA]</scope>
    <source>
        <strain evidence="4">Crithidia deanei Carvalho (ATCC PRA-265)</strain>
    </source>
</reference>
<dbReference type="GO" id="GO:0005737">
    <property type="term" value="C:cytoplasm"/>
    <property type="evidence" value="ECO:0007669"/>
    <property type="project" value="TreeGrafter"/>
</dbReference>
<dbReference type="GO" id="GO:0005524">
    <property type="term" value="F:ATP binding"/>
    <property type="evidence" value="ECO:0007669"/>
    <property type="project" value="InterPro"/>
</dbReference>
<keyword evidence="4" id="KW-1185">Reference proteome</keyword>
<proteinExistence type="predicted"/>
<dbReference type="VEuPathDB" id="TriTrypDB:ADEAN_000456700"/>
<name>A0A7G2CC47_9TRYP</name>
<sequence length="825" mass="91683">MLGHCLVVDEIDKAPVEVVQVLKGLIEDHEMRLGDGRQIINGVHYDQLALRGVDVSSFIRIHEDFRMIVLANPPGFPFHGNDFFRECGDLFSSFVMDNPDAESQLRVLTAYAPNIPHSILRRLIDAFEKLQQSFREGNITYPFSLRELIAVVKHMSRYPQDGVYEALNNVFNFDARDENTLRLVRNVLNAHLVQSIQKTGGMGKTFPFHVQLPKPHQPQTTVVPVPLPKTENDTFSVTLNASVINTAQNVRDIIFARKRNATDINAYNTHCWKENYLENEFSAVLAPHQHQQHASDWFTDWVGTQKMPFLQDTDEVLQVVPVGTFGDSDRSSGLVSFLIQREKKLLLATVLLPPTPLEYGSFVNTKTGMTNMGWSVGEVHYMEIGPYFMGCAPTDVSVEDFNFSGFQDAWKEGANAWPSAAAQTHRYGSLQKDYSSLPVVLLRCKSDYGKTYLVDLLAGCSPELTTVVSSPTLASPTGGTVPATTERTATRPARYYRAEEAVLPIPFSLLTKPLTASGEQSSKDKTVPSFVDVNPIDGIVSFVLAGSNTLYVWKEGALVSVTFPKSVESVYSFSPVFFNVSLAAEKKVKGILKLVLRGPDAHASYAQLPDGVTANIVDIIPSKDSEGDSQTSITPVTPEELVGSVWVDGVLDRANHVQRVTADGRKLSSDVKYMILEDVNASEKQLEYRLYPTPINTGAEETGYVVDRRQHQLIGVAAENGVERTVNVMDTKDKTQRFLFPLQRDMNSFQINSTHGTAYGYSKDVRELATADLNTERIQQRYNDWNTLLNGSAGQIGDGASAGAEDHVKDYKMEYSTPKRSRPVH</sequence>
<dbReference type="Proteomes" id="UP000515908">
    <property type="component" value="Chromosome 08"/>
</dbReference>
<protein>
    <submittedName>
        <fullName evidence="3">AAA domain (Dynein-related subfamily), putative</fullName>
    </submittedName>
</protein>
<evidence type="ECO:0000313" key="4">
    <source>
        <dbReference type="Proteomes" id="UP000515908"/>
    </source>
</evidence>
<dbReference type="InterPro" id="IPR027417">
    <property type="entry name" value="P-loop_NTPase"/>
</dbReference>
<dbReference type="SUPFAM" id="SSF52540">
    <property type="entry name" value="P-loop containing nucleoside triphosphate hydrolases"/>
    <property type="match status" value="1"/>
</dbReference>
<dbReference type="GO" id="GO:0016887">
    <property type="term" value="F:ATP hydrolysis activity"/>
    <property type="evidence" value="ECO:0007669"/>
    <property type="project" value="InterPro"/>
</dbReference>
<dbReference type="PANTHER" id="PTHR21610:SF9">
    <property type="entry name" value="VON WILLEBRAND FACTOR A DOMAIN-CONTAINING PROTEIN 8"/>
    <property type="match status" value="1"/>
</dbReference>
<dbReference type="PANTHER" id="PTHR21610">
    <property type="entry name" value="VON WILLEBRAND FACTOR A DOMAIN-CONTAINING PROTEIN 8"/>
    <property type="match status" value="1"/>
</dbReference>
<dbReference type="EMBL" id="LR877152">
    <property type="protein sequence ID" value="CAD2217089.1"/>
    <property type="molecule type" value="Genomic_DNA"/>
</dbReference>
<gene>
    <name evidence="3" type="ORF">ADEAN_000456700</name>
</gene>